<dbReference type="PANTHER" id="PTHR20854:SF4">
    <property type="entry name" value="INOSITOL-1-MONOPHOSPHATASE-RELATED"/>
    <property type="match status" value="1"/>
</dbReference>
<organism evidence="2 3">
    <name type="scientific">Capillimicrobium parvum</name>
    <dbReference type="NCBI Taxonomy" id="2884022"/>
    <lineage>
        <taxon>Bacteria</taxon>
        <taxon>Bacillati</taxon>
        <taxon>Actinomycetota</taxon>
        <taxon>Thermoleophilia</taxon>
        <taxon>Solirubrobacterales</taxon>
        <taxon>Capillimicrobiaceae</taxon>
        <taxon>Capillimicrobium</taxon>
    </lineage>
</organism>
<dbReference type="Proteomes" id="UP001162834">
    <property type="component" value="Chromosome"/>
</dbReference>
<dbReference type="PRINTS" id="PR00377">
    <property type="entry name" value="IMPHPHTASES"/>
</dbReference>
<dbReference type="GO" id="GO:0046872">
    <property type="term" value="F:metal ion binding"/>
    <property type="evidence" value="ECO:0007669"/>
    <property type="project" value="UniProtKB-KW"/>
</dbReference>
<dbReference type="Gene3D" id="3.30.540.10">
    <property type="entry name" value="Fructose-1,6-Bisphosphatase, subunit A, domain 1"/>
    <property type="match status" value="1"/>
</dbReference>
<keyword evidence="1" id="KW-0460">Magnesium</keyword>
<proteinExistence type="predicted"/>
<accession>A0A9E7C1V3</accession>
<gene>
    <name evidence="2" type="primary">suhB_2</name>
    <name evidence="2" type="ORF">DSM104329_03219</name>
</gene>
<dbReference type="KEGG" id="sbae:DSM104329_03219"/>
<dbReference type="GO" id="GO:0008934">
    <property type="term" value="F:inositol monophosphate 1-phosphatase activity"/>
    <property type="evidence" value="ECO:0007669"/>
    <property type="project" value="TreeGrafter"/>
</dbReference>
<evidence type="ECO:0000313" key="2">
    <source>
        <dbReference type="EMBL" id="UGS36808.1"/>
    </source>
</evidence>
<evidence type="ECO:0000313" key="3">
    <source>
        <dbReference type="Proteomes" id="UP001162834"/>
    </source>
</evidence>
<feature type="binding site" evidence="1">
    <location>
        <position position="77"/>
    </location>
    <ligand>
        <name>Mg(2+)</name>
        <dbReference type="ChEBI" id="CHEBI:18420"/>
        <label>1</label>
        <note>catalytic</note>
    </ligand>
</feature>
<keyword evidence="1" id="KW-0479">Metal-binding</keyword>
<dbReference type="EC" id="3.1.3.25" evidence="2"/>
<dbReference type="RefSeq" id="WP_259310873.1">
    <property type="nucleotide sequence ID" value="NZ_CP087164.1"/>
</dbReference>
<keyword evidence="2" id="KW-0378">Hydrolase</keyword>
<keyword evidence="3" id="KW-1185">Reference proteome</keyword>
<feature type="binding site" evidence="1">
    <location>
        <position position="61"/>
    </location>
    <ligand>
        <name>Mg(2+)</name>
        <dbReference type="ChEBI" id="CHEBI:18420"/>
        <label>1</label>
        <note>catalytic</note>
    </ligand>
</feature>
<dbReference type="Gene3D" id="3.40.190.80">
    <property type="match status" value="1"/>
</dbReference>
<dbReference type="EMBL" id="CP087164">
    <property type="protein sequence ID" value="UGS36808.1"/>
    <property type="molecule type" value="Genomic_DNA"/>
</dbReference>
<comment type="cofactor">
    <cofactor evidence="1">
        <name>Mg(2+)</name>
        <dbReference type="ChEBI" id="CHEBI:18420"/>
    </cofactor>
</comment>
<feature type="binding site" evidence="1">
    <location>
        <position position="79"/>
    </location>
    <ligand>
        <name>Mg(2+)</name>
        <dbReference type="ChEBI" id="CHEBI:18420"/>
        <label>1</label>
        <note>catalytic</note>
    </ligand>
</feature>
<dbReference type="PANTHER" id="PTHR20854">
    <property type="entry name" value="INOSITOL MONOPHOSPHATASE"/>
    <property type="match status" value="1"/>
</dbReference>
<feature type="binding site" evidence="1">
    <location>
        <position position="80"/>
    </location>
    <ligand>
        <name>Mg(2+)</name>
        <dbReference type="ChEBI" id="CHEBI:18420"/>
        <label>1</label>
        <note>catalytic</note>
    </ligand>
</feature>
<dbReference type="SUPFAM" id="SSF56655">
    <property type="entry name" value="Carbohydrate phosphatase"/>
    <property type="match status" value="1"/>
</dbReference>
<reference evidence="2" key="1">
    <citation type="journal article" date="2022" name="Int. J. Syst. Evol. Microbiol.">
        <title>Pseudomonas aegrilactucae sp. nov. and Pseudomonas morbosilactucae sp. nov., pathogens causing bacterial rot of lettuce in Japan.</title>
        <authorList>
            <person name="Sawada H."/>
            <person name="Fujikawa T."/>
            <person name="Satou M."/>
        </authorList>
    </citation>
    <scope>NUCLEOTIDE SEQUENCE</scope>
    <source>
        <strain evidence="2">0166_1</strain>
    </source>
</reference>
<dbReference type="Pfam" id="PF00459">
    <property type="entry name" value="Inositol_P"/>
    <property type="match status" value="1"/>
</dbReference>
<sequence length="249" mass="25785">MARAAALAAGAVALRHHGGPLEIEVKSAIPTDVVTAADREAEAAAVAAISAARPADAVFGEEGTDRAGEGDRRWVIDAIDGTLNYSHGIPGWCSAVVLTDGAGPLACAVFDPERAELFGAARGHGAWCGDRRLEVRGPAPLDRTTVAVQWGYGKLALPGVRGVVDRIVDGVGALRVPGSGTLELTWVAAGRLHGWMQPDAADWDWLPGALLVREADGAAITVDDGAPTRWSLAGHPDCVADLRSLLRSA</sequence>
<dbReference type="AlphaFoldDB" id="A0A9E7C1V3"/>
<protein>
    <submittedName>
        <fullName evidence="2">Inositol-1-monophosphatase</fullName>
        <ecNumber evidence="2">3.1.3.25</ecNumber>
    </submittedName>
</protein>
<feature type="binding site" evidence="1">
    <location>
        <position position="204"/>
    </location>
    <ligand>
        <name>Mg(2+)</name>
        <dbReference type="ChEBI" id="CHEBI:18420"/>
        <label>1</label>
        <note>catalytic</note>
    </ligand>
</feature>
<dbReference type="GO" id="GO:0006020">
    <property type="term" value="P:inositol metabolic process"/>
    <property type="evidence" value="ECO:0007669"/>
    <property type="project" value="TreeGrafter"/>
</dbReference>
<dbReference type="InterPro" id="IPR000760">
    <property type="entry name" value="Inositol_monophosphatase-like"/>
</dbReference>
<evidence type="ECO:0000256" key="1">
    <source>
        <dbReference type="PIRSR" id="PIRSR600760-2"/>
    </source>
</evidence>
<dbReference type="GO" id="GO:0007165">
    <property type="term" value="P:signal transduction"/>
    <property type="evidence" value="ECO:0007669"/>
    <property type="project" value="TreeGrafter"/>
</dbReference>
<name>A0A9E7C1V3_9ACTN</name>